<dbReference type="EMBL" id="JADING010000112">
    <property type="protein sequence ID" value="MBO8414594.1"/>
    <property type="molecule type" value="Genomic_DNA"/>
</dbReference>
<feature type="non-terminal residue" evidence="2">
    <location>
        <position position="182"/>
    </location>
</feature>
<keyword evidence="1" id="KW-0732">Signal</keyword>
<comment type="caution">
    <text evidence="2">The sequence shown here is derived from an EMBL/GenBank/DDBJ whole genome shotgun (WGS) entry which is preliminary data.</text>
</comment>
<gene>
    <name evidence="2" type="ORF">IAC78_03910</name>
</gene>
<evidence type="ECO:0000256" key="1">
    <source>
        <dbReference type="SAM" id="SignalP"/>
    </source>
</evidence>
<evidence type="ECO:0008006" key="4">
    <source>
        <dbReference type="Google" id="ProtNLM"/>
    </source>
</evidence>
<evidence type="ECO:0000313" key="3">
    <source>
        <dbReference type="Proteomes" id="UP000823629"/>
    </source>
</evidence>
<reference evidence="2" key="1">
    <citation type="submission" date="2020-10" db="EMBL/GenBank/DDBJ databases">
        <authorList>
            <person name="Gilroy R."/>
        </authorList>
    </citation>
    <scope>NUCLEOTIDE SEQUENCE</scope>
    <source>
        <strain evidence="2">1748</strain>
    </source>
</reference>
<reference evidence="2" key="2">
    <citation type="journal article" date="2021" name="PeerJ">
        <title>Extensive microbial diversity within the chicken gut microbiome revealed by metagenomics and culture.</title>
        <authorList>
            <person name="Gilroy R."/>
            <person name="Ravi A."/>
            <person name="Getino M."/>
            <person name="Pursley I."/>
            <person name="Horton D.L."/>
            <person name="Alikhan N.F."/>
            <person name="Baker D."/>
            <person name="Gharbi K."/>
            <person name="Hall N."/>
            <person name="Watson M."/>
            <person name="Adriaenssens E.M."/>
            <person name="Foster-Nyarko E."/>
            <person name="Jarju S."/>
            <person name="Secka A."/>
            <person name="Antonio M."/>
            <person name="Oren A."/>
            <person name="Chaudhuri R.R."/>
            <person name="La Ragione R."/>
            <person name="Hildebrand F."/>
            <person name="Pallen M.J."/>
        </authorList>
    </citation>
    <scope>NUCLEOTIDE SEQUENCE</scope>
    <source>
        <strain evidence="2">1748</strain>
    </source>
</reference>
<dbReference type="Proteomes" id="UP000823629">
    <property type="component" value="Unassembled WGS sequence"/>
</dbReference>
<name>A0A9D9GS89_9BACL</name>
<feature type="chain" id="PRO_5038825753" description="Lipoprotein" evidence="1">
    <location>
        <begin position="21"/>
        <end position="182"/>
    </location>
</feature>
<feature type="signal peptide" evidence="1">
    <location>
        <begin position="1"/>
        <end position="20"/>
    </location>
</feature>
<accession>A0A9D9GS89</accession>
<dbReference type="AlphaFoldDB" id="A0A9D9GS89"/>
<protein>
    <recommendedName>
        <fullName evidence="4">Lipoprotein</fullName>
    </recommendedName>
</protein>
<evidence type="ECO:0000313" key="2">
    <source>
        <dbReference type="EMBL" id="MBO8414594.1"/>
    </source>
</evidence>
<dbReference type="PROSITE" id="PS51257">
    <property type="entry name" value="PROKAR_LIPOPROTEIN"/>
    <property type="match status" value="1"/>
</dbReference>
<sequence>MKKSAMLLAGLLTCFGLVSCDDSATPETASLYGVINDCLVGKIDITYTGKTVSEAKIDECYFLTQTALLPAEHEGIADTDTISVTVESWSGPATNTYSKYMKIGDTVYTGTLREATSEEYGLAEYIKWTSSSTDDLFKSVKSSAAAAEQWYNDIVNGNVNFCTATGTVIENIALGYKTAGYT</sequence>
<proteinExistence type="predicted"/>
<organism evidence="2 3">
    <name type="scientific">Candidatus Scatoplasma merdavium</name>
    <dbReference type="NCBI Taxonomy" id="2840932"/>
    <lineage>
        <taxon>Bacteria</taxon>
        <taxon>Bacillati</taxon>
        <taxon>Bacillota</taxon>
        <taxon>Bacilli</taxon>
        <taxon>Bacillales</taxon>
        <taxon>Candidatus Scatoplasma</taxon>
    </lineage>
</organism>